<comment type="caution">
    <text evidence="3">The sequence shown here is derived from an EMBL/GenBank/DDBJ whole genome shotgun (WGS) entry which is preliminary data.</text>
</comment>
<evidence type="ECO:0000259" key="2">
    <source>
        <dbReference type="Pfam" id="PF06985"/>
    </source>
</evidence>
<feature type="domain" description="Heterokaryon incompatibility" evidence="2">
    <location>
        <begin position="25"/>
        <end position="176"/>
    </location>
</feature>
<protein>
    <recommendedName>
        <fullName evidence="2">Heterokaryon incompatibility domain-containing protein</fullName>
    </recommendedName>
</protein>
<name>A0ABR3QTW0_9PLEO</name>
<dbReference type="PANTHER" id="PTHR10622:SF13">
    <property type="entry name" value="NACHT DOMAIN-CONTAINING PROTEIN"/>
    <property type="match status" value="1"/>
</dbReference>
<reference evidence="3 4" key="1">
    <citation type="submission" date="2024-02" db="EMBL/GenBank/DDBJ databases">
        <title>De novo assembly and annotation of 12 fungi associated with fruit tree decline syndrome in Ontario, Canada.</title>
        <authorList>
            <person name="Sulman M."/>
            <person name="Ellouze W."/>
            <person name="Ilyukhin E."/>
        </authorList>
    </citation>
    <scope>NUCLEOTIDE SEQUENCE [LARGE SCALE GENOMIC DNA]</scope>
    <source>
        <strain evidence="3 4">M42-189</strain>
    </source>
</reference>
<evidence type="ECO:0000256" key="1">
    <source>
        <dbReference type="SAM" id="MobiDB-lite"/>
    </source>
</evidence>
<proteinExistence type="predicted"/>
<evidence type="ECO:0000313" key="4">
    <source>
        <dbReference type="Proteomes" id="UP001521785"/>
    </source>
</evidence>
<dbReference type="EMBL" id="JAKJXO020000016">
    <property type="protein sequence ID" value="KAL1595212.1"/>
    <property type="molecule type" value="Genomic_DNA"/>
</dbReference>
<sequence length="691" mass="78298">MRLLRSDNNGWFYQAEFVGKNIPPYVILSHTWGEDWDEISFEDIRTGLGRKKAAYSKLKFCAERAAEDGLEYFWVDTCCIDKNSSTELSEAINSMFRWYRESVKCYAFLSDVPCAPGSRTKRSDRINSDIALELNDMSDPKLSEETTMPSIENHDEEDLKAFRQSKWFTRGWTLQELLAPEYVEFFAANGQILGDKSTLANEIFSITRIPTEALNGGFVSFSRFSEDERLSWAKGRETKREEDAAYSLLGLFDLAMPLIYGEGREKAFRRLHRERELAAAFEQTRSEKKIVRGNPSTSPGSDHLSQESDASEELTDEQHAELVQMWWDETVEVNMDSQDQYQKVAVLLLKWSDPLDELRVSMHGEIIVQLHKLATVFQKTFNFQTQIVELNVSSKPQHQLDRHIAAFIEAHDGPHSLLIVCYQGNSMFNSLHGRLELCASSDPARSFGISQSAVVNWRKAENMLCSDGVDGDVLMLLDVPYPAEFFESLRVSTQVKSTKRLCELISACPPSQSSPPPGPGSFTGALVETLQDLAHTSRSRFYSTGRINQRLRMAPNRKGTPSQMWSLFSDERHIALSPLDSKPTTQMPLLAPARSYLKLGLAFRDERLSREQIQFLSYQLGRALDNKRLLGLRKIDLLGVEIQPVAPLEWNVVARIAVTRWRQAIQIRQQSRGIAEGNVLSVVEAGASGVR</sequence>
<feature type="region of interest" description="Disordered" evidence="1">
    <location>
        <begin position="288"/>
        <end position="315"/>
    </location>
</feature>
<dbReference type="InterPro" id="IPR010730">
    <property type="entry name" value="HET"/>
</dbReference>
<evidence type="ECO:0000313" key="3">
    <source>
        <dbReference type="EMBL" id="KAL1595212.1"/>
    </source>
</evidence>
<gene>
    <name evidence="3" type="ORF">SLS60_009900</name>
</gene>
<keyword evidence="4" id="KW-1185">Reference proteome</keyword>
<dbReference type="Proteomes" id="UP001521785">
    <property type="component" value="Unassembled WGS sequence"/>
</dbReference>
<dbReference type="PANTHER" id="PTHR10622">
    <property type="entry name" value="HET DOMAIN-CONTAINING PROTEIN"/>
    <property type="match status" value="1"/>
</dbReference>
<accession>A0ABR3QTW0</accession>
<organism evidence="3 4">
    <name type="scientific">Paraconiothyrium brasiliense</name>
    <dbReference type="NCBI Taxonomy" id="300254"/>
    <lineage>
        <taxon>Eukaryota</taxon>
        <taxon>Fungi</taxon>
        <taxon>Dikarya</taxon>
        <taxon>Ascomycota</taxon>
        <taxon>Pezizomycotina</taxon>
        <taxon>Dothideomycetes</taxon>
        <taxon>Pleosporomycetidae</taxon>
        <taxon>Pleosporales</taxon>
        <taxon>Massarineae</taxon>
        <taxon>Didymosphaeriaceae</taxon>
        <taxon>Paraconiothyrium</taxon>
    </lineage>
</organism>
<dbReference type="Pfam" id="PF06985">
    <property type="entry name" value="HET"/>
    <property type="match status" value="1"/>
</dbReference>